<evidence type="ECO:0000259" key="7">
    <source>
        <dbReference type="Pfam" id="PF17851"/>
    </source>
</evidence>
<dbReference type="Pfam" id="PF17851">
    <property type="entry name" value="GH43_C2"/>
    <property type="match status" value="1"/>
</dbReference>
<keyword evidence="2 6" id="KW-0378">Hydrolase</keyword>
<dbReference type="Gene3D" id="2.60.120.200">
    <property type="match status" value="1"/>
</dbReference>
<evidence type="ECO:0000256" key="2">
    <source>
        <dbReference type="ARBA" id="ARBA00022801"/>
    </source>
</evidence>
<evidence type="ECO:0000256" key="6">
    <source>
        <dbReference type="RuleBase" id="RU361187"/>
    </source>
</evidence>
<evidence type="ECO:0000313" key="9">
    <source>
        <dbReference type="Proteomes" id="UP000216207"/>
    </source>
</evidence>
<dbReference type="RefSeq" id="WP_095326734.1">
    <property type="nucleotide sequence ID" value="NZ_NPCC01000015.1"/>
</dbReference>
<dbReference type="Pfam" id="PF04616">
    <property type="entry name" value="Glyco_hydro_43"/>
    <property type="match status" value="1"/>
</dbReference>
<dbReference type="InterPro" id="IPR013320">
    <property type="entry name" value="ConA-like_dom_sf"/>
</dbReference>
<dbReference type="CDD" id="cd09000">
    <property type="entry name" value="GH43_SXA-like"/>
    <property type="match status" value="1"/>
</dbReference>
<organism evidence="8 9">
    <name type="scientific">Shouchella clausii</name>
    <name type="common">Alkalihalobacillus clausii</name>
    <dbReference type="NCBI Taxonomy" id="79880"/>
    <lineage>
        <taxon>Bacteria</taxon>
        <taxon>Bacillati</taxon>
        <taxon>Bacillota</taxon>
        <taxon>Bacilli</taxon>
        <taxon>Bacillales</taxon>
        <taxon>Bacillaceae</taxon>
        <taxon>Shouchella</taxon>
    </lineage>
</organism>
<protein>
    <submittedName>
        <fullName evidence="8">Glycoside hydrolase 43 family protein</fullName>
    </submittedName>
</protein>
<evidence type="ECO:0000313" key="8">
    <source>
        <dbReference type="EMBL" id="PAE88470.1"/>
    </source>
</evidence>
<keyword evidence="3 6" id="KW-0326">Glycosidase</keyword>
<dbReference type="PANTHER" id="PTHR42812:SF12">
    <property type="entry name" value="BETA-XYLOSIDASE-RELATED"/>
    <property type="match status" value="1"/>
</dbReference>
<reference evidence="8 9" key="1">
    <citation type="submission" date="2017-07" db="EMBL/GenBank/DDBJ databases">
        <title>Isolation and whole genome analysis of endospore-forming bacteria from heroin.</title>
        <authorList>
            <person name="Kalinowski J."/>
            <person name="Ahrens B."/>
            <person name="Al-Dilaimi A."/>
            <person name="Winkler A."/>
            <person name="Wibberg D."/>
            <person name="Schleenbecker U."/>
            <person name="Ruckert C."/>
            <person name="Wolfel R."/>
            <person name="Grass G."/>
        </authorList>
    </citation>
    <scope>NUCLEOTIDE SEQUENCE [LARGE SCALE GENOMIC DNA]</scope>
    <source>
        <strain evidence="8 9">7539</strain>
    </source>
</reference>
<proteinExistence type="inferred from homology"/>
<sequence length="555" mass="63356">MIRNPVLKGFNPDPSICRVGDDYYMAVSTFEWFPGVQIHHSRDLVNWRLISRPLNRISQLNMIGNPDSGGVWAPCLSYSNGKFWLVYSDVKVVEGNTWKDGHNYLVTCETIDGKWSEPIYLNSSGFDPSLFHDEDGRKYVVNMVWDQRVSNHRFYGICIQEYSVLEKRLVGKPQMIFKGTELGLTEAPHLYQANGYYYLLTAEGGTKYEHAATIARSKDIYGPYEVHPQNPILSSWADPSHPLQKAGHASLVETQHGDWYMAHLLGRPIKRQGKKLLEERGFCPLGRETAIQKIEWKDDWPYVVNGPLPSVEVAGPKLPEVQWPQDYPECDPFDHPVLNHHYQTLRIPFNQEIGMIDHEAGILRLFGRESLHSKHTQALVARRWQSFHFDAATEVSFYPETFQQAAGLICYYDTENWVSFQVTWHEQKGRILDLVQCDHFHVSQPLQGSEIVVPEQAATVHLKVSVRYDTFSFAYSFDGSHFEDIGVSFDTYKLSDDYIAHGGFFTGAFVGMHCQDTSGVRKHADFHSFSYHELESNSLNQAEGGTSARKSVIHG</sequence>
<dbReference type="Gene3D" id="2.115.10.20">
    <property type="entry name" value="Glycosyl hydrolase domain, family 43"/>
    <property type="match status" value="1"/>
</dbReference>
<evidence type="ECO:0000256" key="1">
    <source>
        <dbReference type="ARBA" id="ARBA00009865"/>
    </source>
</evidence>
<dbReference type="Proteomes" id="UP000216207">
    <property type="component" value="Unassembled WGS sequence"/>
</dbReference>
<feature type="domain" description="Beta-xylosidase C-terminal Concanavalin A-like" evidence="7">
    <location>
        <begin position="330"/>
        <end position="531"/>
    </location>
</feature>
<name>A0A268NZI8_SHOCL</name>
<feature type="active site" description="Proton donor" evidence="4">
    <location>
        <position position="186"/>
    </location>
</feature>
<dbReference type="InterPro" id="IPR051795">
    <property type="entry name" value="Glycosyl_Hydrlase_43"/>
</dbReference>
<dbReference type="SUPFAM" id="SSF49899">
    <property type="entry name" value="Concanavalin A-like lectins/glucanases"/>
    <property type="match status" value="1"/>
</dbReference>
<evidence type="ECO:0000256" key="5">
    <source>
        <dbReference type="PIRSR" id="PIRSR606710-2"/>
    </source>
</evidence>
<gene>
    <name evidence="8" type="ORF">CHH72_12575</name>
</gene>
<dbReference type="AlphaFoldDB" id="A0A268NZI8"/>
<dbReference type="SUPFAM" id="SSF75005">
    <property type="entry name" value="Arabinanase/levansucrase/invertase"/>
    <property type="match status" value="1"/>
</dbReference>
<dbReference type="GO" id="GO:0005975">
    <property type="term" value="P:carbohydrate metabolic process"/>
    <property type="evidence" value="ECO:0007669"/>
    <property type="project" value="InterPro"/>
</dbReference>
<feature type="active site" description="Proton acceptor" evidence="4">
    <location>
        <position position="13"/>
    </location>
</feature>
<comment type="caution">
    <text evidence="8">The sequence shown here is derived from an EMBL/GenBank/DDBJ whole genome shotgun (WGS) entry which is preliminary data.</text>
</comment>
<comment type="similarity">
    <text evidence="1 6">Belongs to the glycosyl hydrolase 43 family.</text>
</comment>
<accession>A0A268NZI8</accession>
<dbReference type="GO" id="GO:0004553">
    <property type="term" value="F:hydrolase activity, hydrolyzing O-glycosyl compounds"/>
    <property type="evidence" value="ECO:0007669"/>
    <property type="project" value="InterPro"/>
</dbReference>
<evidence type="ECO:0000256" key="3">
    <source>
        <dbReference type="ARBA" id="ARBA00023295"/>
    </source>
</evidence>
<dbReference type="PANTHER" id="PTHR42812">
    <property type="entry name" value="BETA-XYLOSIDASE"/>
    <property type="match status" value="1"/>
</dbReference>
<feature type="site" description="Important for catalytic activity, responsible for pKa modulation of the active site Glu and correct orientation of both the proton donor and substrate" evidence="5">
    <location>
        <position position="127"/>
    </location>
</feature>
<dbReference type="InterPro" id="IPR041542">
    <property type="entry name" value="GH43_C2"/>
</dbReference>
<dbReference type="EMBL" id="NPCC01000015">
    <property type="protein sequence ID" value="PAE88470.1"/>
    <property type="molecule type" value="Genomic_DNA"/>
</dbReference>
<evidence type="ECO:0000256" key="4">
    <source>
        <dbReference type="PIRSR" id="PIRSR606710-1"/>
    </source>
</evidence>
<dbReference type="InterPro" id="IPR023296">
    <property type="entry name" value="Glyco_hydro_beta-prop_sf"/>
</dbReference>
<dbReference type="InterPro" id="IPR006710">
    <property type="entry name" value="Glyco_hydro_43"/>
</dbReference>